<dbReference type="InterPro" id="IPR001926">
    <property type="entry name" value="TrpB-like_PALP"/>
</dbReference>
<dbReference type="Proteomes" id="UP000051084">
    <property type="component" value="Unassembled WGS sequence"/>
</dbReference>
<dbReference type="Gene3D" id="3.40.50.1100">
    <property type="match status" value="2"/>
</dbReference>
<evidence type="ECO:0000259" key="6">
    <source>
        <dbReference type="Pfam" id="PF00291"/>
    </source>
</evidence>
<organism evidence="8 9">
    <name type="scientific">Limosilactobacillus equigenerosi DSM 18793 = JCM 14505</name>
    <dbReference type="NCBI Taxonomy" id="1423742"/>
    <lineage>
        <taxon>Bacteria</taxon>
        <taxon>Bacillati</taxon>
        <taxon>Bacillota</taxon>
        <taxon>Bacilli</taxon>
        <taxon>Lactobacillales</taxon>
        <taxon>Lactobacillaceae</taxon>
        <taxon>Limosilactobacillus</taxon>
    </lineage>
</organism>
<name>A0A0R1UU46_9LACO</name>
<dbReference type="NCBIfam" id="TIGR00260">
    <property type="entry name" value="thrC"/>
    <property type="match status" value="1"/>
</dbReference>
<dbReference type="GO" id="GO:0009088">
    <property type="term" value="P:threonine biosynthetic process"/>
    <property type="evidence" value="ECO:0007669"/>
    <property type="project" value="UniProtKB-UniRule"/>
</dbReference>
<dbReference type="SUPFAM" id="SSF53686">
    <property type="entry name" value="Tryptophan synthase beta subunit-like PLP-dependent enzymes"/>
    <property type="match status" value="1"/>
</dbReference>
<sequence length="498" mass="54713">MQYRSTRGNIKNTLNSAQAVIQGLAPDGGLYVPVAFPHPDVDLAQLSNLSYQELAQVILSWFFDDFTDEQLTTIVNQAYGDQWEDDAIAPVSAQHDGNYYLELFHGPTLAFKDIALQVLPRLMTKAVTLEHVGKDIIILTATSGDTGSASMHGFSDQANTQVIVFYPAGGVSPVQLKQMLSLRGQNLTAIAIEGNFDDAQTKVKEIFNNHDFGHRLAVNGYQFSSANSMNIGRLIPQIVYYFAAYGQLVQRHAITVGDQVNFAVPTGNFGDILAGYYAQQLGLPIKHLICASNKNNVLTDFFKTGTYDRQRPFYLTNAPAMDILVSSNLERLLFDYYQGDADAVTELMDHLTQSGHYTVTAEVHDQLAQTFPAGFATEAEVRAEIKRLYDQTGYLIDPHTAVASHVTHQYQQATNDQTPTVIIATASPAKFPETVLTALNGQAPTTTGLAAIQTLFDQLGQPLSPNVQSLFDQTPRPEQTIATNEMEAKIAQLLKLDD</sequence>
<evidence type="ECO:0000256" key="1">
    <source>
        <dbReference type="ARBA" id="ARBA00001933"/>
    </source>
</evidence>
<dbReference type="InterPro" id="IPR037158">
    <property type="entry name" value="Thr_synth_N_sf"/>
</dbReference>
<evidence type="ECO:0000259" key="7">
    <source>
        <dbReference type="Pfam" id="PF14821"/>
    </source>
</evidence>
<dbReference type="STRING" id="417373.GCA_001570685_00204"/>
<keyword evidence="9" id="KW-1185">Reference proteome</keyword>
<reference evidence="8 9" key="1">
    <citation type="journal article" date="2015" name="Genome Announc.">
        <title>Expanding the biotechnology potential of lactobacilli through comparative genomics of 213 strains and associated genera.</title>
        <authorList>
            <person name="Sun Z."/>
            <person name="Harris H.M."/>
            <person name="McCann A."/>
            <person name="Guo C."/>
            <person name="Argimon S."/>
            <person name="Zhang W."/>
            <person name="Yang X."/>
            <person name="Jeffery I.B."/>
            <person name="Cooney J.C."/>
            <person name="Kagawa T.F."/>
            <person name="Liu W."/>
            <person name="Song Y."/>
            <person name="Salvetti E."/>
            <person name="Wrobel A."/>
            <person name="Rasinkangas P."/>
            <person name="Parkhill J."/>
            <person name="Rea M.C."/>
            <person name="O'Sullivan O."/>
            <person name="Ritari J."/>
            <person name="Douillard F.P."/>
            <person name="Paul Ross R."/>
            <person name="Yang R."/>
            <person name="Briner A.E."/>
            <person name="Felis G.E."/>
            <person name="de Vos W.M."/>
            <person name="Barrangou R."/>
            <person name="Klaenhammer T.R."/>
            <person name="Caufield P.W."/>
            <person name="Cui Y."/>
            <person name="Zhang H."/>
            <person name="O'Toole P.W."/>
        </authorList>
    </citation>
    <scope>NUCLEOTIDE SEQUENCE [LARGE SCALE GENOMIC DNA]</scope>
    <source>
        <strain evidence="8 9">DSM 18793</strain>
    </source>
</reference>
<feature type="domain" description="Threonine synthase N-terminal" evidence="7">
    <location>
        <begin position="2"/>
        <end position="79"/>
    </location>
</feature>
<evidence type="ECO:0000256" key="4">
    <source>
        <dbReference type="NCBIfam" id="TIGR00260"/>
    </source>
</evidence>
<dbReference type="AlphaFoldDB" id="A0A0R1UU46"/>
<dbReference type="EMBL" id="AZGC01000026">
    <property type="protein sequence ID" value="KRL94995.1"/>
    <property type="molecule type" value="Genomic_DNA"/>
</dbReference>
<evidence type="ECO:0000313" key="8">
    <source>
        <dbReference type="EMBL" id="KRL94995.1"/>
    </source>
</evidence>
<comment type="similarity">
    <text evidence="2">Belongs to the threonine synthase family.</text>
</comment>
<dbReference type="OrthoDB" id="9763107at2"/>
<dbReference type="InterPro" id="IPR036052">
    <property type="entry name" value="TrpB-like_PALP_sf"/>
</dbReference>
<feature type="modified residue" description="N6-(pyridoxal phosphate)lysine" evidence="5">
    <location>
        <position position="112"/>
    </location>
</feature>
<dbReference type="RefSeq" id="WP_056995509.1">
    <property type="nucleotide sequence ID" value="NZ_AZGC01000026.1"/>
</dbReference>
<proteinExistence type="inferred from homology"/>
<evidence type="ECO:0000313" key="9">
    <source>
        <dbReference type="Proteomes" id="UP000051084"/>
    </source>
</evidence>
<dbReference type="Gene3D" id="3.90.1380.10">
    <property type="entry name" value="Threonine synthase, N-terminal domain"/>
    <property type="match status" value="1"/>
</dbReference>
<dbReference type="Pfam" id="PF00291">
    <property type="entry name" value="PALP"/>
    <property type="match status" value="1"/>
</dbReference>
<dbReference type="InterPro" id="IPR004450">
    <property type="entry name" value="Thr_synthase-like"/>
</dbReference>
<comment type="caution">
    <text evidence="8">The sequence shown here is derived from an EMBL/GenBank/DDBJ whole genome shotgun (WGS) entry which is preliminary data.</text>
</comment>
<evidence type="ECO:0000256" key="3">
    <source>
        <dbReference type="ARBA" id="ARBA00022898"/>
    </source>
</evidence>
<feature type="domain" description="Tryptophan synthase beta chain-like PALP" evidence="6">
    <location>
        <begin position="101"/>
        <end position="425"/>
    </location>
</feature>
<evidence type="ECO:0000256" key="5">
    <source>
        <dbReference type="PIRSR" id="PIRSR604450-51"/>
    </source>
</evidence>
<dbReference type="PANTHER" id="PTHR43515">
    <property type="entry name" value="THREONINE SYNTHASE-LIKE 1"/>
    <property type="match status" value="1"/>
</dbReference>
<dbReference type="GO" id="GO:0004795">
    <property type="term" value="F:threonine synthase activity"/>
    <property type="evidence" value="ECO:0007669"/>
    <property type="project" value="UniProtKB-UniRule"/>
</dbReference>
<comment type="cofactor">
    <cofactor evidence="1 5">
        <name>pyridoxal 5'-phosphate</name>
        <dbReference type="ChEBI" id="CHEBI:597326"/>
    </cofactor>
</comment>
<accession>A0A0R1UU46</accession>
<dbReference type="PANTHER" id="PTHR43515:SF1">
    <property type="entry name" value="THREONINE SYNTHASE-LIKE 1"/>
    <property type="match status" value="1"/>
</dbReference>
<gene>
    <name evidence="8" type="ORF">FC21_GL001040</name>
</gene>
<protein>
    <recommendedName>
        <fullName evidence="4">Threonine synthase</fullName>
        <ecNumber evidence="4">4.2.3.1</ecNumber>
    </recommendedName>
</protein>
<dbReference type="EC" id="4.2.3.1" evidence="4"/>
<dbReference type="CDD" id="cd01560">
    <property type="entry name" value="Thr-synth_2"/>
    <property type="match status" value="1"/>
</dbReference>
<dbReference type="PATRIC" id="fig|1423742.4.peg.1082"/>
<evidence type="ECO:0000256" key="2">
    <source>
        <dbReference type="ARBA" id="ARBA00005517"/>
    </source>
</evidence>
<keyword evidence="3 5" id="KW-0663">Pyridoxal phosphate</keyword>
<dbReference type="InterPro" id="IPR029144">
    <property type="entry name" value="Thr_synth_N"/>
</dbReference>
<dbReference type="GO" id="GO:0005737">
    <property type="term" value="C:cytoplasm"/>
    <property type="evidence" value="ECO:0007669"/>
    <property type="project" value="TreeGrafter"/>
</dbReference>
<dbReference type="Pfam" id="PF14821">
    <property type="entry name" value="Thr_synth_N"/>
    <property type="match status" value="1"/>
</dbReference>